<feature type="domain" description="Rhodanese" evidence="4">
    <location>
        <begin position="157"/>
        <end position="269"/>
    </location>
</feature>
<dbReference type="EMBL" id="JTCM02000071">
    <property type="protein sequence ID" value="NEU75511.1"/>
    <property type="molecule type" value="Genomic_DNA"/>
</dbReference>
<dbReference type="PANTHER" id="PTHR43855:SF1">
    <property type="entry name" value="THIOSULFATE SULFURTRANSFERASE"/>
    <property type="match status" value="1"/>
</dbReference>
<dbReference type="CDD" id="cd01449">
    <property type="entry name" value="TST_Repeat_2"/>
    <property type="match status" value="1"/>
</dbReference>
<dbReference type="SMART" id="SM00450">
    <property type="entry name" value="RHOD"/>
    <property type="match status" value="2"/>
</dbReference>
<protein>
    <recommendedName>
        <fullName evidence="1">thiosulfate sulfurtransferase</fullName>
        <ecNumber evidence="1">2.8.1.1</ecNumber>
    </recommendedName>
</protein>
<gene>
    <name evidence="5" type="ORF">PI95_023865</name>
</gene>
<keyword evidence="2" id="KW-0677">Repeat</keyword>
<dbReference type="AlphaFoldDB" id="A0A846HGI9"/>
<evidence type="ECO:0000313" key="6">
    <source>
        <dbReference type="Proteomes" id="UP000031549"/>
    </source>
</evidence>
<sequence>MNQWILTPNQAKQLISQSATILDTRNKLAWFLGHIPDAIHVTWQEFSQPEKPYRGNLLKDEKLLQQKLRKLGISNSKPVIVIGNPAHNFGEEGRIVWMLRTLGHNSAAFVDGGYNALVKAGIQTTFGGNQPQQIGDFVVNRTALWEIQRDELKANLAENKLIVIDTREKREYNGATPYGEKRGGHIPGAVHFYFKDLIDNKGNLLPAEEIITKLAKLGIQSDTPIATYCTGGIRSAFFVSVMANLGLTNVKNYAGSMWEWSAEGANSYPLKENL</sequence>
<dbReference type="GO" id="GO:0004792">
    <property type="term" value="F:thiosulfate-cyanide sulfurtransferase activity"/>
    <property type="evidence" value="ECO:0007669"/>
    <property type="project" value="UniProtKB-EC"/>
</dbReference>
<dbReference type="InterPro" id="IPR051126">
    <property type="entry name" value="Thiosulfate_sulfurtransferase"/>
</dbReference>
<feature type="domain" description="Rhodanese" evidence="4">
    <location>
        <begin position="15"/>
        <end position="126"/>
    </location>
</feature>
<dbReference type="Gene3D" id="3.40.250.10">
    <property type="entry name" value="Rhodanese-like domain"/>
    <property type="match status" value="2"/>
</dbReference>
<dbReference type="RefSeq" id="WP_039739845.1">
    <property type="nucleotide sequence ID" value="NZ_JTCM02000071.1"/>
</dbReference>
<dbReference type="EC" id="2.8.1.1" evidence="1"/>
<dbReference type="InterPro" id="IPR001763">
    <property type="entry name" value="Rhodanese-like_dom"/>
</dbReference>
<evidence type="ECO:0000256" key="1">
    <source>
        <dbReference type="ARBA" id="ARBA00012245"/>
    </source>
</evidence>
<dbReference type="InterPro" id="IPR036873">
    <property type="entry name" value="Rhodanese-like_dom_sf"/>
</dbReference>
<evidence type="ECO:0000256" key="3">
    <source>
        <dbReference type="ARBA" id="ARBA00047549"/>
    </source>
</evidence>
<dbReference type="Proteomes" id="UP000031549">
    <property type="component" value="Unassembled WGS sequence"/>
</dbReference>
<keyword evidence="5" id="KW-0808">Transferase</keyword>
<evidence type="ECO:0000313" key="5">
    <source>
        <dbReference type="EMBL" id="NEU75511.1"/>
    </source>
</evidence>
<reference evidence="5 6" key="1">
    <citation type="journal article" date="2015" name="Genome Announc.">
        <title>Draft Genome Sequence of Cyanobacterium Hassallia byssoidea Strain VB512170, Isolated from Monuments in India.</title>
        <authorList>
            <person name="Singh D."/>
            <person name="Chandrababunaidu M.M."/>
            <person name="Panda A."/>
            <person name="Sen D."/>
            <person name="Bhattacharyya S."/>
            <person name="Adhikary S.P."/>
            <person name="Tripathy S."/>
        </authorList>
    </citation>
    <scope>NUCLEOTIDE SEQUENCE [LARGE SCALE GENOMIC DNA]</scope>
    <source>
        <strain evidence="5 6">VB512170</strain>
    </source>
</reference>
<keyword evidence="6" id="KW-1185">Reference proteome</keyword>
<dbReference type="SUPFAM" id="SSF52821">
    <property type="entry name" value="Rhodanese/Cell cycle control phosphatase"/>
    <property type="match status" value="2"/>
</dbReference>
<dbReference type="PROSITE" id="PS50206">
    <property type="entry name" value="RHODANESE_3"/>
    <property type="match status" value="2"/>
</dbReference>
<evidence type="ECO:0000259" key="4">
    <source>
        <dbReference type="PROSITE" id="PS50206"/>
    </source>
</evidence>
<comment type="caution">
    <text evidence="5">The sequence shown here is derived from an EMBL/GenBank/DDBJ whole genome shotgun (WGS) entry which is preliminary data.</text>
</comment>
<name>A0A846HGI9_9CYAN</name>
<proteinExistence type="predicted"/>
<dbReference type="Pfam" id="PF00581">
    <property type="entry name" value="Rhodanese"/>
    <property type="match status" value="2"/>
</dbReference>
<organism evidence="5 6">
    <name type="scientific">Hassallia byssoidea VB512170</name>
    <dbReference type="NCBI Taxonomy" id="1304833"/>
    <lineage>
        <taxon>Bacteria</taxon>
        <taxon>Bacillati</taxon>
        <taxon>Cyanobacteriota</taxon>
        <taxon>Cyanophyceae</taxon>
        <taxon>Nostocales</taxon>
        <taxon>Tolypothrichaceae</taxon>
        <taxon>Hassallia</taxon>
    </lineage>
</organism>
<accession>A0A846HGI9</accession>
<evidence type="ECO:0000256" key="2">
    <source>
        <dbReference type="ARBA" id="ARBA00022737"/>
    </source>
</evidence>
<dbReference type="PANTHER" id="PTHR43855">
    <property type="entry name" value="THIOSULFATE SULFURTRANSFERASE"/>
    <property type="match status" value="1"/>
</dbReference>
<comment type="catalytic activity">
    <reaction evidence="3">
        <text>thiosulfate + hydrogen cyanide = thiocyanate + sulfite + 2 H(+)</text>
        <dbReference type="Rhea" id="RHEA:16881"/>
        <dbReference type="ChEBI" id="CHEBI:15378"/>
        <dbReference type="ChEBI" id="CHEBI:17359"/>
        <dbReference type="ChEBI" id="CHEBI:18022"/>
        <dbReference type="ChEBI" id="CHEBI:18407"/>
        <dbReference type="ChEBI" id="CHEBI:33542"/>
        <dbReference type="EC" id="2.8.1.1"/>
    </reaction>
</comment>